<sequence length="143" mass="16178">MPERRLWYAGKRNIIPFAVPMIWRESMCLLSDCYFCMTKIDGITKKNKSTIAYPDVPSAIRPVPHSEDLSVPVPLEILDICSDNDSSGDTIIVAAICLSVCLSVRLSVAKEAEMECGIRICKNVCIYISMVLIRKIYKFHKFD</sequence>
<gene>
    <name evidence="1" type="ORF">LOD99_13370</name>
</gene>
<reference evidence="1 2" key="1">
    <citation type="journal article" date="2023" name="BMC Biol.">
        <title>The compact genome of the sponge Oopsacas minuta (Hexactinellida) is lacking key metazoan core genes.</title>
        <authorList>
            <person name="Santini S."/>
            <person name="Schenkelaars Q."/>
            <person name="Jourda C."/>
            <person name="Duchesne M."/>
            <person name="Belahbib H."/>
            <person name="Rocher C."/>
            <person name="Selva M."/>
            <person name="Riesgo A."/>
            <person name="Vervoort M."/>
            <person name="Leys S.P."/>
            <person name="Kodjabachian L."/>
            <person name="Le Bivic A."/>
            <person name="Borchiellini C."/>
            <person name="Claverie J.M."/>
            <person name="Renard E."/>
        </authorList>
    </citation>
    <scope>NUCLEOTIDE SEQUENCE [LARGE SCALE GENOMIC DNA]</scope>
    <source>
        <strain evidence="1">SPO-2</strain>
    </source>
</reference>
<dbReference type="Proteomes" id="UP001165289">
    <property type="component" value="Unassembled WGS sequence"/>
</dbReference>
<organism evidence="1 2">
    <name type="scientific">Oopsacas minuta</name>
    <dbReference type="NCBI Taxonomy" id="111878"/>
    <lineage>
        <taxon>Eukaryota</taxon>
        <taxon>Metazoa</taxon>
        <taxon>Porifera</taxon>
        <taxon>Hexactinellida</taxon>
        <taxon>Hexasterophora</taxon>
        <taxon>Lyssacinosida</taxon>
        <taxon>Leucopsacidae</taxon>
        <taxon>Oopsacas</taxon>
    </lineage>
</organism>
<name>A0AAV7KJ86_9METZ</name>
<dbReference type="AlphaFoldDB" id="A0AAV7KJ86"/>
<evidence type="ECO:0000313" key="1">
    <source>
        <dbReference type="EMBL" id="KAI6661497.1"/>
    </source>
</evidence>
<dbReference type="EMBL" id="JAKMXF010000011">
    <property type="protein sequence ID" value="KAI6661497.1"/>
    <property type="molecule type" value="Genomic_DNA"/>
</dbReference>
<proteinExistence type="predicted"/>
<keyword evidence="2" id="KW-1185">Reference proteome</keyword>
<evidence type="ECO:0000313" key="2">
    <source>
        <dbReference type="Proteomes" id="UP001165289"/>
    </source>
</evidence>
<accession>A0AAV7KJ86</accession>
<comment type="caution">
    <text evidence="1">The sequence shown here is derived from an EMBL/GenBank/DDBJ whole genome shotgun (WGS) entry which is preliminary data.</text>
</comment>
<protein>
    <submittedName>
        <fullName evidence="1">Uncharacterized protein</fullName>
    </submittedName>
</protein>